<name>A0ABW0DJU8_9ACTN</name>
<accession>A0ABW0DJU8</accession>
<dbReference type="Proteomes" id="UP001596035">
    <property type="component" value="Unassembled WGS sequence"/>
</dbReference>
<dbReference type="Pfam" id="PF00188">
    <property type="entry name" value="CAP"/>
    <property type="match status" value="1"/>
</dbReference>
<dbReference type="RefSeq" id="WP_344565534.1">
    <property type="nucleotide sequence ID" value="NZ_BAAATG010000039.1"/>
</dbReference>
<organism evidence="3 4">
    <name type="scientific">Streptomyces atrovirens</name>
    <dbReference type="NCBI Taxonomy" id="285556"/>
    <lineage>
        <taxon>Bacteria</taxon>
        <taxon>Bacillati</taxon>
        <taxon>Actinomycetota</taxon>
        <taxon>Actinomycetes</taxon>
        <taxon>Kitasatosporales</taxon>
        <taxon>Streptomycetaceae</taxon>
        <taxon>Streptomyces</taxon>
    </lineage>
</organism>
<feature type="domain" description="SCP" evidence="2">
    <location>
        <begin position="43"/>
        <end position="162"/>
    </location>
</feature>
<dbReference type="PANTHER" id="PTHR31157:SF1">
    <property type="entry name" value="SCP DOMAIN-CONTAINING PROTEIN"/>
    <property type="match status" value="1"/>
</dbReference>
<dbReference type="PANTHER" id="PTHR31157">
    <property type="entry name" value="SCP DOMAIN-CONTAINING PROTEIN"/>
    <property type="match status" value="1"/>
</dbReference>
<dbReference type="SUPFAM" id="SSF55797">
    <property type="entry name" value="PR-1-like"/>
    <property type="match status" value="1"/>
</dbReference>
<dbReference type="InterPro" id="IPR014044">
    <property type="entry name" value="CAP_dom"/>
</dbReference>
<sequence>MAISRYLATVLTVASAATALSAASAAPASAAAPSPKALKANVLKLTNAERAKAGCPALKFDAALAKAAQRHSVDMAGHDFVGHVGSGGSTMVTRARAAGYTGWNSLAENVAAGQKTAAGVVKSWMKSPGHRANILNCSLEHLGVGHVKKPGTRYGTYWTQDFGAKF</sequence>
<proteinExistence type="predicted"/>
<reference evidence="4" key="1">
    <citation type="journal article" date="2019" name="Int. J. Syst. Evol. Microbiol.">
        <title>The Global Catalogue of Microorganisms (GCM) 10K type strain sequencing project: providing services to taxonomists for standard genome sequencing and annotation.</title>
        <authorList>
            <consortium name="The Broad Institute Genomics Platform"/>
            <consortium name="The Broad Institute Genome Sequencing Center for Infectious Disease"/>
            <person name="Wu L."/>
            <person name="Ma J."/>
        </authorList>
    </citation>
    <scope>NUCLEOTIDE SEQUENCE [LARGE SCALE GENOMIC DNA]</scope>
    <source>
        <strain evidence="4">CGMCC 4.7131</strain>
    </source>
</reference>
<evidence type="ECO:0000313" key="4">
    <source>
        <dbReference type="Proteomes" id="UP001596035"/>
    </source>
</evidence>
<keyword evidence="4" id="KW-1185">Reference proteome</keyword>
<comment type="caution">
    <text evidence="3">The sequence shown here is derived from an EMBL/GenBank/DDBJ whole genome shotgun (WGS) entry which is preliminary data.</text>
</comment>
<protein>
    <submittedName>
        <fullName evidence="3">CAP domain-containing protein</fullName>
    </submittedName>
</protein>
<evidence type="ECO:0000259" key="2">
    <source>
        <dbReference type="Pfam" id="PF00188"/>
    </source>
</evidence>
<feature type="chain" id="PRO_5047264632" evidence="1">
    <location>
        <begin position="31"/>
        <end position="166"/>
    </location>
</feature>
<dbReference type="CDD" id="cd05379">
    <property type="entry name" value="CAP_bacterial"/>
    <property type="match status" value="1"/>
</dbReference>
<evidence type="ECO:0000256" key="1">
    <source>
        <dbReference type="SAM" id="SignalP"/>
    </source>
</evidence>
<feature type="signal peptide" evidence="1">
    <location>
        <begin position="1"/>
        <end position="30"/>
    </location>
</feature>
<evidence type="ECO:0000313" key="3">
    <source>
        <dbReference type="EMBL" id="MFC5238961.1"/>
    </source>
</evidence>
<gene>
    <name evidence="3" type="ORF">ACFPWV_03355</name>
</gene>
<keyword evidence="1" id="KW-0732">Signal</keyword>
<dbReference type="EMBL" id="JBHSKN010000003">
    <property type="protein sequence ID" value="MFC5238961.1"/>
    <property type="molecule type" value="Genomic_DNA"/>
</dbReference>
<dbReference type="InterPro" id="IPR035940">
    <property type="entry name" value="CAP_sf"/>
</dbReference>
<dbReference type="Gene3D" id="3.40.33.10">
    <property type="entry name" value="CAP"/>
    <property type="match status" value="1"/>
</dbReference>